<sequence>MACTDVGISELSSKTHMKLMLEWMRGRSMPKQICQPVGSNKKFLLTALPEEPQSNQLSSYMEPTKLESEKPSKSNEKHAQ</sequence>
<reference evidence="3" key="1">
    <citation type="journal article" date="2018" name="Gigascience">
        <title>Genome assembly of the Pink Ipe (Handroanthus impetiginosus, Bignoniaceae), a highly valued, ecologically keystone Neotropical timber forest tree.</title>
        <authorList>
            <person name="Silva-Junior O.B."/>
            <person name="Grattapaglia D."/>
            <person name="Novaes E."/>
            <person name="Collevatti R.G."/>
        </authorList>
    </citation>
    <scope>NUCLEOTIDE SEQUENCE [LARGE SCALE GENOMIC DNA]</scope>
    <source>
        <strain evidence="3">cv. UFG-1</strain>
    </source>
</reference>
<feature type="region of interest" description="Disordered" evidence="1">
    <location>
        <begin position="49"/>
        <end position="80"/>
    </location>
</feature>
<dbReference type="EMBL" id="NKXS01001421">
    <property type="protein sequence ID" value="PIN18694.1"/>
    <property type="molecule type" value="Genomic_DNA"/>
</dbReference>
<feature type="compositionally biased region" description="Basic and acidic residues" evidence="1">
    <location>
        <begin position="64"/>
        <end position="80"/>
    </location>
</feature>
<evidence type="ECO:0000313" key="2">
    <source>
        <dbReference type="EMBL" id="PIN18694.1"/>
    </source>
</evidence>
<proteinExistence type="predicted"/>
<dbReference type="PANTHER" id="PTHR35110">
    <property type="entry name" value="EXPRESSED PROTEIN"/>
    <property type="match status" value="1"/>
</dbReference>
<protein>
    <submittedName>
        <fullName evidence="2">Uncharacterized protein</fullName>
    </submittedName>
</protein>
<evidence type="ECO:0000313" key="3">
    <source>
        <dbReference type="Proteomes" id="UP000231279"/>
    </source>
</evidence>
<gene>
    <name evidence="2" type="ORF">CDL12_08635</name>
</gene>
<comment type="caution">
    <text evidence="2">The sequence shown here is derived from an EMBL/GenBank/DDBJ whole genome shotgun (WGS) entry which is preliminary data.</text>
</comment>
<accession>A0A2G9HMF8</accession>
<evidence type="ECO:0000256" key="1">
    <source>
        <dbReference type="SAM" id="MobiDB-lite"/>
    </source>
</evidence>
<feature type="compositionally biased region" description="Polar residues" evidence="1">
    <location>
        <begin position="52"/>
        <end position="61"/>
    </location>
</feature>
<organism evidence="2 3">
    <name type="scientific">Handroanthus impetiginosus</name>
    <dbReference type="NCBI Taxonomy" id="429701"/>
    <lineage>
        <taxon>Eukaryota</taxon>
        <taxon>Viridiplantae</taxon>
        <taxon>Streptophyta</taxon>
        <taxon>Embryophyta</taxon>
        <taxon>Tracheophyta</taxon>
        <taxon>Spermatophyta</taxon>
        <taxon>Magnoliopsida</taxon>
        <taxon>eudicotyledons</taxon>
        <taxon>Gunneridae</taxon>
        <taxon>Pentapetalae</taxon>
        <taxon>asterids</taxon>
        <taxon>lamiids</taxon>
        <taxon>Lamiales</taxon>
        <taxon>Bignoniaceae</taxon>
        <taxon>Crescentiina</taxon>
        <taxon>Tabebuia alliance</taxon>
        <taxon>Handroanthus</taxon>
    </lineage>
</organism>
<dbReference type="Proteomes" id="UP000231279">
    <property type="component" value="Unassembled WGS sequence"/>
</dbReference>
<dbReference type="PANTHER" id="PTHR35110:SF1">
    <property type="entry name" value="EXPRESSED PROTEIN"/>
    <property type="match status" value="1"/>
</dbReference>
<name>A0A2G9HMF8_9LAMI</name>
<dbReference type="AlphaFoldDB" id="A0A2G9HMF8"/>
<dbReference type="STRING" id="429701.A0A2G9HMF8"/>
<dbReference type="OrthoDB" id="761792at2759"/>
<keyword evidence="3" id="KW-1185">Reference proteome</keyword>